<proteinExistence type="predicted"/>
<evidence type="ECO:0000313" key="1">
    <source>
        <dbReference type="EMBL" id="EFO81567.1"/>
    </source>
</evidence>
<dbReference type="Proteomes" id="UP000054010">
    <property type="component" value="Unassembled WGS sequence"/>
</dbReference>
<dbReference type="STRING" id="765420.OSCT_0583"/>
<keyword evidence="2" id="KW-1185">Reference proteome</keyword>
<dbReference type="AlphaFoldDB" id="E1IB82"/>
<comment type="caution">
    <text evidence="1">The sequence shown here is derived from an EMBL/GenBank/DDBJ whole genome shotgun (WGS) entry which is preliminary data.</text>
</comment>
<reference evidence="1 2" key="1">
    <citation type="journal article" date="2011" name="J. Bacteriol.">
        <title>Draft genome sequence of the anoxygenic filamentous phototrophic bacterium Oscillochloris trichoides subsp. DG-6.</title>
        <authorList>
            <person name="Kuznetsov B.B."/>
            <person name="Ivanovsky R.N."/>
            <person name="Keppen O.I."/>
            <person name="Sukhacheva M.V."/>
            <person name="Bumazhkin B.K."/>
            <person name="Patutina E.O."/>
            <person name="Beletsky A.V."/>
            <person name="Mardanov A.V."/>
            <person name="Baslerov R.V."/>
            <person name="Panteleeva A.N."/>
            <person name="Kolganova T.V."/>
            <person name="Ravin N.V."/>
            <person name="Skryabin K.G."/>
        </authorList>
    </citation>
    <scope>NUCLEOTIDE SEQUENCE [LARGE SCALE GENOMIC DNA]</scope>
    <source>
        <strain evidence="1 2">DG-6</strain>
    </source>
</reference>
<sequence length="110" mass="12474">MADTDRYLADAATRMERVRRHMAIVRGKPVQGRWPMVALRQREDAEGCLDIAHDLLVKAEQKLEHARDRISQNPILAEAIIADVSTLQARALTQMERFARLLTEAGLGRE</sequence>
<accession>E1IB82</accession>
<organism evidence="1 2">
    <name type="scientific">Oscillochloris trichoides DG-6</name>
    <dbReference type="NCBI Taxonomy" id="765420"/>
    <lineage>
        <taxon>Bacteria</taxon>
        <taxon>Bacillati</taxon>
        <taxon>Chloroflexota</taxon>
        <taxon>Chloroflexia</taxon>
        <taxon>Chloroflexales</taxon>
        <taxon>Chloroflexineae</taxon>
        <taxon>Oscillochloridaceae</taxon>
        <taxon>Oscillochloris</taxon>
    </lineage>
</organism>
<dbReference type="HOGENOM" id="CLU_147228_0_0_0"/>
<gene>
    <name evidence="1" type="ORF">OSCT_0583</name>
</gene>
<protein>
    <submittedName>
        <fullName evidence="1">Uncharacterized protein</fullName>
    </submittedName>
</protein>
<dbReference type="EMBL" id="ADVR01000010">
    <property type="protein sequence ID" value="EFO81567.1"/>
    <property type="molecule type" value="Genomic_DNA"/>
</dbReference>
<evidence type="ECO:0000313" key="2">
    <source>
        <dbReference type="Proteomes" id="UP000054010"/>
    </source>
</evidence>
<name>E1IB82_9CHLR</name>